<keyword evidence="1" id="KW-0812">Transmembrane</keyword>
<comment type="caution">
    <text evidence="2">The sequence shown here is derived from an EMBL/GenBank/DDBJ whole genome shotgun (WGS) entry which is preliminary data.</text>
</comment>
<feature type="transmembrane region" description="Helical" evidence="1">
    <location>
        <begin position="39"/>
        <end position="61"/>
    </location>
</feature>
<accession>A0ABS4MH41</accession>
<evidence type="ECO:0000313" key="3">
    <source>
        <dbReference type="Proteomes" id="UP001519292"/>
    </source>
</evidence>
<dbReference type="Proteomes" id="UP001519292">
    <property type="component" value="Unassembled WGS sequence"/>
</dbReference>
<proteinExistence type="predicted"/>
<keyword evidence="1" id="KW-1133">Transmembrane helix</keyword>
<organism evidence="2 3">
    <name type="scientific">Lactobacillus colini</name>
    <dbReference type="NCBI Taxonomy" id="1819254"/>
    <lineage>
        <taxon>Bacteria</taxon>
        <taxon>Bacillati</taxon>
        <taxon>Bacillota</taxon>
        <taxon>Bacilli</taxon>
        <taxon>Lactobacillales</taxon>
        <taxon>Lactobacillaceae</taxon>
        <taxon>Lactobacillus</taxon>
    </lineage>
</organism>
<reference evidence="2 3" key="1">
    <citation type="submission" date="2021-03" db="EMBL/GenBank/DDBJ databases">
        <title>Genomic Encyclopedia of Type Strains, Phase IV (KMG-IV): sequencing the most valuable type-strain genomes for metagenomic binning, comparative biology and taxonomic classification.</title>
        <authorList>
            <person name="Goeker M."/>
        </authorList>
    </citation>
    <scope>NUCLEOTIDE SEQUENCE [LARGE SCALE GENOMIC DNA]</scope>
    <source>
        <strain evidence="2 3">DSM 101872</strain>
    </source>
</reference>
<feature type="transmembrane region" description="Helical" evidence="1">
    <location>
        <begin position="9"/>
        <end position="33"/>
    </location>
</feature>
<protein>
    <submittedName>
        <fullName evidence="2">Tellurium resistance membrane protein TerC</fullName>
    </submittedName>
</protein>
<evidence type="ECO:0000256" key="1">
    <source>
        <dbReference type="SAM" id="Phobius"/>
    </source>
</evidence>
<evidence type="ECO:0000313" key="2">
    <source>
        <dbReference type="EMBL" id="MBP2059001.1"/>
    </source>
</evidence>
<keyword evidence="1" id="KW-0472">Membrane</keyword>
<name>A0ABS4MH41_9LACO</name>
<dbReference type="RefSeq" id="WP_209687706.1">
    <property type="nucleotide sequence ID" value="NZ_JAGGLU010000029.1"/>
</dbReference>
<keyword evidence="3" id="KW-1185">Reference proteome</keyword>
<sequence>MKHKRDKGLYVGLTGVIVLLVCLLLVISINYFINYYGDLFELLLQVFVEIFVSMMMIQIIWNNYTQREKIKPNRPKIRCQRHNKDN</sequence>
<dbReference type="EMBL" id="JAGGLU010000029">
    <property type="protein sequence ID" value="MBP2059001.1"/>
    <property type="molecule type" value="Genomic_DNA"/>
</dbReference>
<gene>
    <name evidence="2" type="ORF">J2Z60_002205</name>
</gene>